<dbReference type="Proteomes" id="UP000887159">
    <property type="component" value="Unassembled WGS sequence"/>
</dbReference>
<evidence type="ECO:0000313" key="1">
    <source>
        <dbReference type="EMBL" id="GFY22600.1"/>
    </source>
</evidence>
<evidence type="ECO:0000313" key="2">
    <source>
        <dbReference type="Proteomes" id="UP000887159"/>
    </source>
</evidence>
<name>A0A8X6VUD7_TRICX</name>
<sequence length="91" mass="10480">MDVAQSPQLGEVHLLWHNQRRPHEEQWGRRVFGDRPRNFEPWSSDEDDTWADTPSPDFHTTPTGRHWSLNTFIVHGLLLYGGSSAVLDSNS</sequence>
<dbReference type="AlphaFoldDB" id="A0A8X6VUD7"/>
<organism evidence="1 2">
    <name type="scientific">Trichonephila clavipes</name>
    <name type="common">Golden silk orbweaver</name>
    <name type="synonym">Nephila clavipes</name>
    <dbReference type="NCBI Taxonomy" id="2585209"/>
    <lineage>
        <taxon>Eukaryota</taxon>
        <taxon>Metazoa</taxon>
        <taxon>Ecdysozoa</taxon>
        <taxon>Arthropoda</taxon>
        <taxon>Chelicerata</taxon>
        <taxon>Arachnida</taxon>
        <taxon>Araneae</taxon>
        <taxon>Araneomorphae</taxon>
        <taxon>Entelegynae</taxon>
        <taxon>Araneoidea</taxon>
        <taxon>Nephilidae</taxon>
        <taxon>Trichonephila</taxon>
    </lineage>
</organism>
<dbReference type="EMBL" id="BMAU01021361">
    <property type="protein sequence ID" value="GFY22600.1"/>
    <property type="molecule type" value="Genomic_DNA"/>
</dbReference>
<accession>A0A8X6VUD7</accession>
<reference evidence="1" key="1">
    <citation type="submission" date="2020-08" db="EMBL/GenBank/DDBJ databases">
        <title>Multicomponent nature underlies the extraordinary mechanical properties of spider dragline silk.</title>
        <authorList>
            <person name="Kono N."/>
            <person name="Nakamura H."/>
            <person name="Mori M."/>
            <person name="Yoshida Y."/>
            <person name="Ohtoshi R."/>
            <person name="Malay A.D."/>
            <person name="Moran D.A.P."/>
            <person name="Tomita M."/>
            <person name="Numata K."/>
            <person name="Arakawa K."/>
        </authorList>
    </citation>
    <scope>NUCLEOTIDE SEQUENCE</scope>
</reference>
<comment type="caution">
    <text evidence="1">The sequence shown here is derived from an EMBL/GenBank/DDBJ whole genome shotgun (WGS) entry which is preliminary data.</text>
</comment>
<gene>
    <name evidence="1" type="ORF">TNCV_2178611</name>
</gene>
<proteinExistence type="predicted"/>
<keyword evidence="2" id="KW-1185">Reference proteome</keyword>
<protein>
    <submittedName>
        <fullName evidence="1">Uncharacterized protein</fullName>
    </submittedName>
</protein>